<comment type="subcellular location">
    <subcellularLocation>
        <location evidence="1">Cell membrane</location>
        <topology evidence="1">Multi-pass membrane protein</topology>
    </subcellularLocation>
</comment>
<dbReference type="OrthoDB" id="6612291at2759"/>
<keyword evidence="12" id="KW-1185">Reference proteome</keyword>
<protein>
    <recommendedName>
        <fullName evidence="10">Major facilitator superfamily (MFS) profile domain-containing protein</fullName>
    </recommendedName>
</protein>
<evidence type="ECO:0000259" key="10">
    <source>
        <dbReference type="PROSITE" id="PS50850"/>
    </source>
</evidence>
<dbReference type="PROSITE" id="PS00217">
    <property type="entry name" value="SUGAR_TRANSPORT_2"/>
    <property type="match status" value="1"/>
</dbReference>
<keyword evidence="5 9" id="KW-0472">Membrane</keyword>
<evidence type="ECO:0000313" key="11">
    <source>
        <dbReference type="EMBL" id="PIK35539.1"/>
    </source>
</evidence>
<feature type="transmembrane region" description="Helical" evidence="9">
    <location>
        <begin position="69"/>
        <end position="91"/>
    </location>
</feature>
<dbReference type="AlphaFoldDB" id="A0A2G8JII7"/>
<evidence type="ECO:0000256" key="4">
    <source>
        <dbReference type="ARBA" id="ARBA00022989"/>
    </source>
</evidence>
<feature type="transmembrane region" description="Helical" evidence="9">
    <location>
        <begin position="157"/>
        <end position="175"/>
    </location>
</feature>
<feature type="domain" description="Major facilitator superfamily (MFS) profile" evidence="10">
    <location>
        <begin position="33"/>
        <end position="468"/>
    </location>
</feature>
<keyword evidence="6" id="KW-0325">Glycoprotein</keyword>
<sequence>MGDNVMANNDTVPLLQRNEHHRRPSSDPFLYIVVAVSLLAPISAGYTIGYSSPAIPQLKNDTILDDNSASWFGSLLNVGAIFGGPVAGFLIGSIGRKATLMACAVPFAVGWALIASVPYVWGLYLGRVLTGFATGMTTLACPIYIAEMASPDNRGFLGSSFQLFITLGILLVYTLGVYLSYVWLAIIGAIFACMLSCFMLPMPDTPSYWLIKHDRHRALAVLHKVRNVNVDVDLECREIEATLDNSDNNVSLSEFGQRHLFMPLLISLALMFFQQFSGINTVMFYTVTIFQSTGSSIDANTATIVIGAVQVVATLVSVMLMDLVGRKVLLITAGVLMAISSTTFGLYYFLTKDEISPTTPSGLEDILLGNAKSDLGWLSLSSMVIYIIGFSLGLGPIPWLIMSEIFPSKARGLASSIATAFNWTCSFIITKEFLDLENLLHKEGVFWMYAVVCVLEIIFVILFVPETKGKSLEEIEDYFRRRE</sequence>
<evidence type="ECO:0000256" key="8">
    <source>
        <dbReference type="SAM" id="MobiDB-lite"/>
    </source>
</evidence>
<feature type="transmembrane region" description="Helical" evidence="9">
    <location>
        <begin position="127"/>
        <end position="145"/>
    </location>
</feature>
<comment type="caution">
    <text evidence="11">The sequence shown here is derived from an EMBL/GenBank/DDBJ whole genome shotgun (WGS) entry which is preliminary data.</text>
</comment>
<dbReference type="InterPro" id="IPR005829">
    <property type="entry name" value="Sugar_transporter_CS"/>
</dbReference>
<dbReference type="EMBL" id="MRZV01001876">
    <property type="protein sequence ID" value="PIK35539.1"/>
    <property type="molecule type" value="Genomic_DNA"/>
</dbReference>
<evidence type="ECO:0000256" key="5">
    <source>
        <dbReference type="ARBA" id="ARBA00023136"/>
    </source>
</evidence>
<feature type="transmembrane region" description="Helical" evidence="9">
    <location>
        <begin position="98"/>
        <end position="121"/>
    </location>
</feature>
<evidence type="ECO:0000313" key="12">
    <source>
        <dbReference type="Proteomes" id="UP000230750"/>
    </source>
</evidence>
<dbReference type="PROSITE" id="PS50850">
    <property type="entry name" value="MFS"/>
    <property type="match status" value="1"/>
</dbReference>
<dbReference type="PANTHER" id="PTHR48021:SF1">
    <property type="entry name" value="GH07001P-RELATED"/>
    <property type="match status" value="1"/>
</dbReference>
<dbReference type="InterPro" id="IPR003663">
    <property type="entry name" value="Sugar/inositol_transpt"/>
</dbReference>
<name>A0A2G8JII7_STIJA</name>
<keyword evidence="7" id="KW-0813">Transport</keyword>
<evidence type="ECO:0000256" key="9">
    <source>
        <dbReference type="SAM" id="Phobius"/>
    </source>
</evidence>
<dbReference type="GO" id="GO:0005886">
    <property type="term" value="C:plasma membrane"/>
    <property type="evidence" value="ECO:0007669"/>
    <property type="project" value="UniProtKB-SubCell"/>
</dbReference>
<keyword evidence="4 9" id="KW-1133">Transmembrane helix</keyword>
<dbReference type="Pfam" id="PF00083">
    <property type="entry name" value="Sugar_tr"/>
    <property type="match status" value="1"/>
</dbReference>
<dbReference type="STRING" id="307972.A0A2G8JII7"/>
<dbReference type="PROSITE" id="PS00216">
    <property type="entry name" value="SUGAR_TRANSPORT_1"/>
    <property type="match status" value="1"/>
</dbReference>
<dbReference type="Proteomes" id="UP000230750">
    <property type="component" value="Unassembled WGS sequence"/>
</dbReference>
<dbReference type="Gene3D" id="1.20.1250.20">
    <property type="entry name" value="MFS general substrate transporter like domains"/>
    <property type="match status" value="1"/>
</dbReference>
<feature type="region of interest" description="Disordered" evidence="8">
    <location>
        <begin position="1"/>
        <end position="23"/>
    </location>
</feature>
<dbReference type="GO" id="GO:0051119">
    <property type="term" value="F:sugar transmembrane transporter activity"/>
    <property type="evidence" value="ECO:0007669"/>
    <property type="project" value="InterPro"/>
</dbReference>
<gene>
    <name evidence="11" type="ORF">BSL78_27632</name>
</gene>
<feature type="transmembrane region" description="Helical" evidence="9">
    <location>
        <begin position="413"/>
        <end position="434"/>
    </location>
</feature>
<dbReference type="InterPro" id="IPR036259">
    <property type="entry name" value="MFS_trans_sf"/>
</dbReference>
<dbReference type="NCBIfam" id="TIGR00879">
    <property type="entry name" value="SP"/>
    <property type="match status" value="1"/>
</dbReference>
<feature type="transmembrane region" description="Helical" evidence="9">
    <location>
        <begin position="181"/>
        <end position="202"/>
    </location>
</feature>
<dbReference type="InterPro" id="IPR050549">
    <property type="entry name" value="MFS_Trehalose_Transporter"/>
</dbReference>
<comment type="similarity">
    <text evidence="7">Belongs to the major facilitator superfamily. Sugar transporter (TC 2.A.1.1) family.</text>
</comment>
<evidence type="ECO:0000256" key="3">
    <source>
        <dbReference type="ARBA" id="ARBA00022692"/>
    </source>
</evidence>
<evidence type="ECO:0000256" key="2">
    <source>
        <dbReference type="ARBA" id="ARBA00022475"/>
    </source>
</evidence>
<dbReference type="FunFam" id="1.20.1250.20:FF:000055">
    <property type="entry name" value="Facilitated trehalose transporter Tret1-2 homolog"/>
    <property type="match status" value="1"/>
</dbReference>
<keyword evidence="3 9" id="KW-0812">Transmembrane</keyword>
<feature type="compositionally biased region" description="Polar residues" evidence="8">
    <location>
        <begin position="1"/>
        <end position="11"/>
    </location>
</feature>
<evidence type="ECO:0000256" key="7">
    <source>
        <dbReference type="RuleBase" id="RU003346"/>
    </source>
</evidence>
<feature type="transmembrane region" description="Helical" evidence="9">
    <location>
        <begin position="299"/>
        <end position="321"/>
    </location>
</feature>
<feature type="transmembrane region" description="Helical" evidence="9">
    <location>
        <begin position="328"/>
        <end position="350"/>
    </location>
</feature>
<dbReference type="CDD" id="cd17358">
    <property type="entry name" value="MFS_GLUT6_8_Class3_like"/>
    <property type="match status" value="1"/>
</dbReference>
<feature type="transmembrane region" description="Helical" evidence="9">
    <location>
        <begin position="446"/>
        <end position="464"/>
    </location>
</feature>
<reference evidence="11 12" key="1">
    <citation type="journal article" date="2017" name="PLoS Biol.">
        <title>The sea cucumber genome provides insights into morphological evolution and visceral regeneration.</title>
        <authorList>
            <person name="Zhang X."/>
            <person name="Sun L."/>
            <person name="Yuan J."/>
            <person name="Sun Y."/>
            <person name="Gao Y."/>
            <person name="Zhang L."/>
            <person name="Li S."/>
            <person name="Dai H."/>
            <person name="Hamel J.F."/>
            <person name="Liu C."/>
            <person name="Yu Y."/>
            <person name="Liu S."/>
            <person name="Lin W."/>
            <person name="Guo K."/>
            <person name="Jin S."/>
            <person name="Xu P."/>
            <person name="Storey K.B."/>
            <person name="Huan P."/>
            <person name="Zhang T."/>
            <person name="Zhou Y."/>
            <person name="Zhang J."/>
            <person name="Lin C."/>
            <person name="Li X."/>
            <person name="Xing L."/>
            <person name="Huo D."/>
            <person name="Sun M."/>
            <person name="Wang L."/>
            <person name="Mercier A."/>
            <person name="Li F."/>
            <person name="Yang H."/>
            <person name="Xiang J."/>
        </authorList>
    </citation>
    <scope>NUCLEOTIDE SEQUENCE [LARGE SCALE GENOMIC DNA]</scope>
    <source>
        <strain evidence="11">Shaxun</strain>
        <tissue evidence="11">Muscle</tissue>
    </source>
</reference>
<dbReference type="InterPro" id="IPR044775">
    <property type="entry name" value="MFS_ERD6/Tret1-like"/>
</dbReference>
<dbReference type="PRINTS" id="PR00171">
    <property type="entry name" value="SUGRTRNSPORT"/>
</dbReference>
<accession>A0A2G8JII7</accession>
<keyword evidence="2" id="KW-1003">Cell membrane</keyword>
<organism evidence="11 12">
    <name type="scientific">Stichopus japonicus</name>
    <name type="common">Sea cucumber</name>
    <dbReference type="NCBI Taxonomy" id="307972"/>
    <lineage>
        <taxon>Eukaryota</taxon>
        <taxon>Metazoa</taxon>
        <taxon>Echinodermata</taxon>
        <taxon>Eleutherozoa</taxon>
        <taxon>Echinozoa</taxon>
        <taxon>Holothuroidea</taxon>
        <taxon>Aspidochirotacea</taxon>
        <taxon>Aspidochirotida</taxon>
        <taxon>Stichopodidae</taxon>
        <taxon>Apostichopus</taxon>
    </lineage>
</organism>
<feature type="transmembrane region" description="Helical" evidence="9">
    <location>
        <begin position="377"/>
        <end position="401"/>
    </location>
</feature>
<dbReference type="InterPro" id="IPR005828">
    <property type="entry name" value="MFS_sugar_transport-like"/>
</dbReference>
<dbReference type="SUPFAM" id="SSF103473">
    <property type="entry name" value="MFS general substrate transporter"/>
    <property type="match status" value="1"/>
</dbReference>
<evidence type="ECO:0000256" key="6">
    <source>
        <dbReference type="ARBA" id="ARBA00023180"/>
    </source>
</evidence>
<proteinExistence type="inferred from homology"/>
<dbReference type="PANTHER" id="PTHR48021">
    <property type="match status" value="1"/>
</dbReference>
<evidence type="ECO:0000256" key="1">
    <source>
        <dbReference type="ARBA" id="ARBA00004651"/>
    </source>
</evidence>
<dbReference type="InterPro" id="IPR020846">
    <property type="entry name" value="MFS_dom"/>
</dbReference>
<feature type="transmembrane region" description="Helical" evidence="9">
    <location>
        <begin position="260"/>
        <end position="279"/>
    </location>
</feature>
<feature type="transmembrane region" description="Helical" evidence="9">
    <location>
        <begin position="29"/>
        <end position="49"/>
    </location>
</feature>